<gene>
    <name evidence="1" type="ORF">Tco_0910962</name>
</gene>
<organism evidence="1 2">
    <name type="scientific">Tanacetum coccineum</name>
    <dbReference type="NCBI Taxonomy" id="301880"/>
    <lineage>
        <taxon>Eukaryota</taxon>
        <taxon>Viridiplantae</taxon>
        <taxon>Streptophyta</taxon>
        <taxon>Embryophyta</taxon>
        <taxon>Tracheophyta</taxon>
        <taxon>Spermatophyta</taxon>
        <taxon>Magnoliopsida</taxon>
        <taxon>eudicotyledons</taxon>
        <taxon>Gunneridae</taxon>
        <taxon>Pentapetalae</taxon>
        <taxon>asterids</taxon>
        <taxon>campanulids</taxon>
        <taxon>Asterales</taxon>
        <taxon>Asteraceae</taxon>
        <taxon>Asteroideae</taxon>
        <taxon>Anthemideae</taxon>
        <taxon>Anthemidinae</taxon>
        <taxon>Tanacetum</taxon>
    </lineage>
</organism>
<proteinExistence type="predicted"/>
<comment type="caution">
    <text evidence="1">The sequence shown here is derived from an EMBL/GenBank/DDBJ whole genome shotgun (WGS) entry which is preliminary data.</text>
</comment>
<dbReference type="EMBL" id="BQNB010014646">
    <property type="protein sequence ID" value="GJT30687.1"/>
    <property type="molecule type" value="Genomic_DNA"/>
</dbReference>
<sequence length="74" mass="8409">MEYFDLWDSCMIKSLKLPKSGNQLRFLIQRVPSGRTSNALSIPRRVMTNALTQSGLIRSFRLKASATTFAFPGW</sequence>
<keyword evidence="2" id="KW-1185">Reference proteome</keyword>
<dbReference type="Proteomes" id="UP001151760">
    <property type="component" value="Unassembled WGS sequence"/>
</dbReference>
<evidence type="ECO:0000313" key="1">
    <source>
        <dbReference type="EMBL" id="GJT30687.1"/>
    </source>
</evidence>
<reference evidence="1" key="1">
    <citation type="journal article" date="2022" name="Int. J. Mol. Sci.">
        <title>Draft Genome of Tanacetum Coccineum: Genomic Comparison of Closely Related Tanacetum-Family Plants.</title>
        <authorList>
            <person name="Yamashiro T."/>
            <person name="Shiraishi A."/>
            <person name="Nakayama K."/>
            <person name="Satake H."/>
        </authorList>
    </citation>
    <scope>NUCLEOTIDE SEQUENCE</scope>
</reference>
<accession>A0ABQ5CVW1</accession>
<protein>
    <submittedName>
        <fullName evidence="1">Uncharacterized protein</fullName>
    </submittedName>
</protein>
<name>A0ABQ5CVW1_9ASTR</name>
<evidence type="ECO:0000313" key="2">
    <source>
        <dbReference type="Proteomes" id="UP001151760"/>
    </source>
</evidence>
<reference evidence="1" key="2">
    <citation type="submission" date="2022-01" db="EMBL/GenBank/DDBJ databases">
        <authorList>
            <person name="Yamashiro T."/>
            <person name="Shiraishi A."/>
            <person name="Satake H."/>
            <person name="Nakayama K."/>
        </authorList>
    </citation>
    <scope>NUCLEOTIDE SEQUENCE</scope>
</reference>